<protein>
    <submittedName>
        <fullName evidence="2">Uncharacterized protein</fullName>
    </submittedName>
</protein>
<gene>
    <name evidence="2" type="ORF">HJC23_013313</name>
</gene>
<feature type="region of interest" description="Disordered" evidence="1">
    <location>
        <begin position="1"/>
        <end position="66"/>
    </location>
</feature>
<feature type="compositionally biased region" description="Low complexity" evidence="1">
    <location>
        <begin position="38"/>
        <end position="66"/>
    </location>
</feature>
<proteinExistence type="predicted"/>
<evidence type="ECO:0000313" key="2">
    <source>
        <dbReference type="EMBL" id="KAL3793751.1"/>
    </source>
</evidence>
<dbReference type="InterPro" id="IPR013783">
    <property type="entry name" value="Ig-like_fold"/>
</dbReference>
<dbReference type="EMBL" id="JABMIG020000088">
    <property type="protein sequence ID" value="KAL3793751.1"/>
    <property type="molecule type" value="Genomic_DNA"/>
</dbReference>
<keyword evidence="3" id="KW-1185">Reference proteome</keyword>
<organism evidence="2 3">
    <name type="scientific">Cyclotella cryptica</name>
    <dbReference type="NCBI Taxonomy" id="29204"/>
    <lineage>
        <taxon>Eukaryota</taxon>
        <taxon>Sar</taxon>
        <taxon>Stramenopiles</taxon>
        <taxon>Ochrophyta</taxon>
        <taxon>Bacillariophyta</taxon>
        <taxon>Coscinodiscophyceae</taxon>
        <taxon>Thalassiosirophycidae</taxon>
        <taxon>Stephanodiscales</taxon>
        <taxon>Stephanodiscaceae</taxon>
        <taxon>Cyclotella</taxon>
    </lineage>
</organism>
<name>A0ABD3Q1D5_9STRA</name>
<evidence type="ECO:0000313" key="3">
    <source>
        <dbReference type="Proteomes" id="UP001516023"/>
    </source>
</evidence>
<dbReference type="Gene3D" id="2.60.40.10">
    <property type="entry name" value="Immunoglobulins"/>
    <property type="match status" value="1"/>
</dbReference>
<evidence type="ECO:0000256" key="1">
    <source>
        <dbReference type="SAM" id="MobiDB-lite"/>
    </source>
</evidence>
<sequence length="483" mass="53608">MKNLPPPQQRERWRGLQQSQYSESHDKESILNNVADQPPAATTTTSTTAAIATTPFSPTTTTTFSTTTATEPYVSASQRRPYPVKPSTPKAATAYSLFSDPDAFNLTTIYDSTHFLSSSLQGKIWWDVNGDGKRGEYANATLNDMEYDYGVPNVGNIFLVTCDDDDERDAIKRGTTTSKPYNGRDAAPLRQSVVEESGLYEFTELRTVPSGRYYVVYQAPRGWRISANTLPLGRKKLDKEGYYECVPQGGNGGIYGQMARDLGDLDYGGYCARSIGCVEIGSQAELEEKFKNLELLEDTDYFQTVIQGDTRSNVADKGGKMVAFPTPEVMDVGMSLEAWDLPAKQYSDAVVTLAFPVPQGVQSGRKLATEESPLEALFSNVFAEAETFGTSMNRQAMADVLNNYLKKNIETFSGSDNSKSEVAPFTFLGIDLFEAKIERKKLNLRKSRRYLRRAQGKEDNGDEAIEITYTFTARGSYRVSKLH</sequence>
<dbReference type="Proteomes" id="UP001516023">
    <property type="component" value="Unassembled WGS sequence"/>
</dbReference>
<accession>A0ABD3Q1D5</accession>
<comment type="caution">
    <text evidence="2">The sequence shown here is derived from an EMBL/GenBank/DDBJ whole genome shotgun (WGS) entry which is preliminary data.</text>
</comment>
<reference evidence="2 3" key="1">
    <citation type="journal article" date="2020" name="G3 (Bethesda)">
        <title>Improved Reference Genome for Cyclotella cryptica CCMP332, a Model for Cell Wall Morphogenesis, Salinity Adaptation, and Lipid Production in Diatoms (Bacillariophyta).</title>
        <authorList>
            <person name="Roberts W.R."/>
            <person name="Downey K.M."/>
            <person name="Ruck E.C."/>
            <person name="Traller J.C."/>
            <person name="Alverson A.J."/>
        </authorList>
    </citation>
    <scope>NUCLEOTIDE SEQUENCE [LARGE SCALE GENOMIC DNA]</scope>
    <source>
        <strain evidence="2 3">CCMP332</strain>
    </source>
</reference>
<dbReference type="AlphaFoldDB" id="A0ABD3Q1D5"/>